<evidence type="ECO:0000313" key="3">
    <source>
        <dbReference type="EMBL" id="JAG97710.1"/>
    </source>
</evidence>
<evidence type="ECO:0000259" key="2">
    <source>
        <dbReference type="Pfam" id="PF03629"/>
    </source>
</evidence>
<sequence length="275" mass="30472">MVMERSDLETIPLADMDIFVLSGQSNMAGRGGVHNSKWDNFIPPECQPHPSILRLNAHLKWEKAHPPLHADIDIHKTCGVGPGLIFANTLLEKNYKDPEKACIGLIPCAIGGTAIREWMKGSHLYNNMIHRTKAALAKGGVLRAILWYQGESDAVEKAADNYPKNLERLIHDIRSDLNLPNLLFIQVAINMGDPPYSKLVQKVREAQLGLNIPNVYCVDAKGLPLKEDKLHLTTEAQVQLGKLLADAYIEHASSHESYPMDCSGCFQGLRNAVNL</sequence>
<accession>A0A0D6R729</accession>
<keyword evidence="1" id="KW-0378">Hydrolase</keyword>
<dbReference type="PANTHER" id="PTHR31988:SF19">
    <property type="entry name" value="9-O-ACETYL-N-ACETYLNEURAMINIC ACID DEACETYLASE-RELATED"/>
    <property type="match status" value="1"/>
</dbReference>
<name>A0A0D6R729_ARACU</name>
<dbReference type="PANTHER" id="PTHR31988">
    <property type="entry name" value="ESTERASE, PUTATIVE (DUF303)-RELATED"/>
    <property type="match status" value="1"/>
</dbReference>
<proteinExistence type="predicted"/>
<dbReference type="EMBL" id="GCKF01031676">
    <property type="protein sequence ID" value="JAG97710.1"/>
    <property type="molecule type" value="Transcribed_RNA"/>
</dbReference>
<dbReference type="Gene3D" id="3.40.50.1110">
    <property type="entry name" value="SGNH hydrolase"/>
    <property type="match status" value="1"/>
</dbReference>
<dbReference type="GO" id="GO:0016787">
    <property type="term" value="F:hydrolase activity"/>
    <property type="evidence" value="ECO:0007669"/>
    <property type="project" value="UniProtKB-KW"/>
</dbReference>
<dbReference type="SUPFAM" id="SSF52266">
    <property type="entry name" value="SGNH hydrolase"/>
    <property type="match status" value="1"/>
</dbReference>
<protein>
    <recommendedName>
        <fullName evidence="2">Sialate O-acetylesterase domain-containing protein</fullName>
    </recommendedName>
</protein>
<dbReference type="AlphaFoldDB" id="A0A0D6R729"/>
<dbReference type="InterPro" id="IPR005181">
    <property type="entry name" value="SASA"/>
</dbReference>
<reference evidence="3" key="1">
    <citation type="submission" date="2015-03" db="EMBL/GenBank/DDBJ databases">
        <title>A transcriptome of Araucaria cunninghamii, an australian fine timber species.</title>
        <authorList>
            <person name="Jing Yi C.J.Y."/>
            <person name="Yin San L.Y.S."/>
            <person name="Abdul Karim S.S."/>
            <person name="Wan Azmi N.N."/>
            <person name="Hercus R.R."/>
            <person name="Croft L.L."/>
        </authorList>
    </citation>
    <scope>NUCLEOTIDE SEQUENCE</scope>
    <source>
        <strain evidence="3">MI0301</strain>
        <tissue evidence="3">Leaf</tissue>
    </source>
</reference>
<organism evidence="3">
    <name type="scientific">Araucaria cunninghamii</name>
    <name type="common">Hoop pine</name>
    <name type="synonym">Moreton Bay pine</name>
    <dbReference type="NCBI Taxonomy" id="56994"/>
    <lineage>
        <taxon>Eukaryota</taxon>
        <taxon>Viridiplantae</taxon>
        <taxon>Streptophyta</taxon>
        <taxon>Embryophyta</taxon>
        <taxon>Tracheophyta</taxon>
        <taxon>Spermatophyta</taxon>
        <taxon>Pinopsida</taxon>
        <taxon>Pinidae</taxon>
        <taxon>Conifers II</taxon>
        <taxon>Araucariales</taxon>
        <taxon>Araucariaceae</taxon>
        <taxon>Araucaria</taxon>
    </lineage>
</organism>
<dbReference type="Pfam" id="PF03629">
    <property type="entry name" value="SASA"/>
    <property type="match status" value="1"/>
</dbReference>
<dbReference type="InterPro" id="IPR052940">
    <property type="entry name" value="Carb_Esterase_6"/>
</dbReference>
<feature type="domain" description="Sialate O-acetylesterase" evidence="2">
    <location>
        <begin position="16"/>
        <end position="249"/>
    </location>
</feature>
<dbReference type="InterPro" id="IPR036514">
    <property type="entry name" value="SGNH_hydro_sf"/>
</dbReference>
<evidence type="ECO:0000256" key="1">
    <source>
        <dbReference type="ARBA" id="ARBA00022801"/>
    </source>
</evidence>